<organism evidence="1 2">
    <name type="scientific">Kitasatospora phosalacinea</name>
    <dbReference type="NCBI Taxonomy" id="2065"/>
    <lineage>
        <taxon>Bacteria</taxon>
        <taxon>Bacillati</taxon>
        <taxon>Actinomycetota</taxon>
        <taxon>Actinomycetes</taxon>
        <taxon>Kitasatosporales</taxon>
        <taxon>Streptomycetaceae</taxon>
        <taxon>Kitasatospora</taxon>
    </lineage>
</organism>
<comment type="caution">
    <text evidence="1">The sequence shown here is derived from an EMBL/GenBank/DDBJ whole genome shotgun (WGS) entry which is preliminary data.</text>
</comment>
<evidence type="ECO:0000313" key="1">
    <source>
        <dbReference type="EMBL" id="GLW75160.1"/>
    </source>
</evidence>
<accession>A0A9W6QEX4</accession>
<dbReference type="Proteomes" id="UP001165041">
    <property type="component" value="Unassembled WGS sequence"/>
</dbReference>
<proteinExistence type="predicted"/>
<sequence length="78" mass="7959">MLQCQAPYTCTGEAAAAAAGGAGSAVTARASSEAATEKRVMGMTGERTFASRRSRAEWVGNRVRASRVGVNGLDRPGG</sequence>
<protein>
    <submittedName>
        <fullName evidence="1">Uncharacterized protein</fullName>
    </submittedName>
</protein>
<reference evidence="1" key="1">
    <citation type="submission" date="2023-02" db="EMBL/GenBank/DDBJ databases">
        <title>Kitasatospora phosalacinea NBRC 14627.</title>
        <authorList>
            <person name="Ichikawa N."/>
            <person name="Sato H."/>
            <person name="Tonouchi N."/>
        </authorList>
    </citation>
    <scope>NUCLEOTIDE SEQUENCE</scope>
    <source>
        <strain evidence="1">NBRC 14627</strain>
    </source>
</reference>
<evidence type="ECO:0000313" key="2">
    <source>
        <dbReference type="Proteomes" id="UP001165041"/>
    </source>
</evidence>
<gene>
    <name evidence="1" type="ORF">Kpho02_74570</name>
</gene>
<dbReference type="EMBL" id="BSSA01000047">
    <property type="protein sequence ID" value="GLW75160.1"/>
    <property type="molecule type" value="Genomic_DNA"/>
</dbReference>
<dbReference type="AlphaFoldDB" id="A0A9W6QEX4"/>
<name>A0A9W6QEX4_9ACTN</name>